<dbReference type="PANTHER" id="PTHR43024:SF1">
    <property type="entry name" value="UDP-N-ACETYLMURAMOYL-TRIPEPTIDE--D-ALANYL-D-ALANINE LIGASE"/>
    <property type="match status" value="1"/>
</dbReference>
<comment type="subcellular location">
    <subcellularLocation>
        <location evidence="10 11">Cytoplasm</location>
    </subcellularLocation>
</comment>
<accession>A0A7G9T6J3</accession>
<comment type="similarity">
    <text evidence="10">Belongs to the MurCDEF family. MurF subfamily.</text>
</comment>
<sequence>MNYSIQQIAKIVGGTLINNQDTEITKVVFDGRQATQNTLFVPITWGNDGHNYINGAIDNGASATFWSKDHPNPPQNFPTILVDDTLKAFQQLAVHYLRLVGPQVVAISGSNGKTTTKDFIAAIGAKKYRTVKTPANFNNEIGVPTTILKMPQDTELLVIELGMDHPGDLDLLSKMITPDIAVLTMIGEAHIEFFKTRERIADGKMEIINGLKPDGTLVYNGDEPLLITRSNANPTLKTNTFGLHAENQLFASEISLMTTSANFTTNQSTTRFTIPLTGNYNVSNALAAISVGHLLAIDDAQIAEALKHTIITSNRTEWLSANFGGQILSDVYNANPTAMAAVLTSFQATPTTGQRFLVLGDMLELGDVAPKMHADLAEAIDPSKIDGIYLVGDLMMCLEKRLKEIAPTLDIHHYPVDQKSALMHDLQLRLKPNDLMLVKGSHGIHLETVVAAFVSSTM</sequence>
<dbReference type="Pfam" id="PF02875">
    <property type="entry name" value="Mur_ligase_C"/>
    <property type="match status" value="1"/>
</dbReference>
<name>A0A7G9T6J3_9LACO</name>
<proteinExistence type="inferred from homology"/>
<evidence type="ECO:0000259" key="12">
    <source>
        <dbReference type="Pfam" id="PF02875"/>
    </source>
</evidence>
<protein>
    <recommendedName>
        <fullName evidence="10 11">UDP-N-acetylmuramoyl-tripeptide--D-alanyl-D-alanine ligase</fullName>
        <ecNumber evidence="10 11">6.3.2.10</ecNumber>
    </recommendedName>
    <alternativeName>
        <fullName evidence="10">D-alanyl-D-alanine-adding enzyme</fullName>
    </alternativeName>
</protein>
<dbReference type="InterPro" id="IPR013221">
    <property type="entry name" value="Mur_ligase_cen"/>
</dbReference>
<dbReference type="RefSeq" id="WP_187529550.1">
    <property type="nucleotide sequence ID" value="NZ_CP060724.1"/>
</dbReference>
<dbReference type="PANTHER" id="PTHR43024">
    <property type="entry name" value="UDP-N-ACETYLMURAMOYL-TRIPEPTIDE--D-ALANYL-D-ALANINE LIGASE"/>
    <property type="match status" value="1"/>
</dbReference>
<dbReference type="GO" id="GO:0051301">
    <property type="term" value="P:cell division"/>
    <property type="evidence" value="ECO:0007669"/>
    <property type="project" value="UniProtKB-KW"/>
</dbReference>
<dbReference type="EMBL" id="CP060724">
    <property type="protein sequence ID" value="QNN75718.1"/>
    <property type="molecule type" value="Genomic_DNA"/>
</dbReference>
<dbReference type="InterPro" id="IPR005863">
    <property type="entry name" value="UDP-N-AcMur_synth"/>
</dbReference>
<evidence type="ECO:0000256" key="4">
    <source>
        <dbReference type="ARBA" id="ARBA00022741"/>
    </source>
</evidence>
<dbReference type="GO" id="GO:0008360">
    <property type="term" value="P:regulation of cell shape"/>
    <property type="evidence" value="ECO:0007669"/>
    <property type="project" value="UniProtKB-KW"/>
</dbReference>
<dbReference type="GO" id="GO:0005737">
    <property type="term" value="C:cytoplasm"/>
    <property type="evidence" value="ECO:0007669"/>
    <property type="project" value="UniProtKB-SubCell"/>
</dbReference>
<evidence type="ECO:0000256" key="10">
    <source>
        <dbReference type="HAMAP-Rule" id="MF_02019"/>
    </source>
</evidence>
<evidence type="ECO:0000256" key="7">
    <source>
        <dbReference type="ARBA" id="ARBA00022984"/>
    </source>
</evidence>
<dbReference type="InterPro" id="IPR036615">
    <property type="entry name" value="Mur_ligase_C_dom_sf"/>
</dbReference>
<dbReference type="Gene3D" id="3.40.1390.10">
    <property type="entry name" value="MurE/MurF, N-terminal domain"/>
    <property type="match status" value="1"/>
</dbReference>
<feature type="binding site" evidence="10">
    <location>
        <begin position="109"/>
        <end position="115"/>
    </location>
    <ligand>
        <name>ATP</name>
        <dbReference type="ChEBI" id="CHEBI:30616"/>
    </ligand>
</feature>
<evidence type="ECO:0000256" key="1">
    <source>
        <dbReference type="ARBA" id="ARBA00022490"/>
    </source>
</evidence>
<evidence type="ECO:0000256" key="8">
    <source>
        <dbReference type="ARBA" id="ARBA00023306"/>
    </source>
</evidence>
<keyword evidence="15" id="KW-1185">Reference proteome</keyword>
<evidence type="ECO:0000313" key="14">
    <source>
        <dbReference type="EMBL" id="QNN75718.1"/>
    </source>
</evidence>
<feature type="domain" description="Mur ligase C-terminal" evidence="12">
    <location>
        <begin position="315"/>
        <end position="441"/>
    </location>
</feature>
<feature type="domain" description="Mur ligase central" evidence="13">
    <location>
        <begin position="107"/>
        <end position="291"/>
    </location>
</feature>
<gene>
    <name evidence="10" type="primary">murF</name>
    <name evidence="14" type="ORF">H9L19_02295</name>
</gene>
<dbReference type="SUPFAM" id="SSF53623">
    <property type="entry name" value="MurD-like peptide ligases, catalytic domain"/>
    <property type="match status" value="1"/>
</dbReference>
<evidence type="ECO:0000256" key="2">
    <source>
        <dbReference type="ARBA" id="ARBA00022598"/>
    </source>
</evidence>
<dbReference type="Gene3D" id="3.90.190.20">
    <property type="entry name" value="Mur ligase, C-terminal domain"/>
    <property type="match status" value="1"/>
</dbReference>
<organism evidence="14 15">
    <name type="scientific">Weissella diestrammenae</name>
    <dbReference type="NCBI Taxonomy" id="1162633"/>
    <lineage>
        <taxon>Bacteria</taxon>
        <taxon>Bacillati</taxon>
        <taxon>Bacillota</taxon>
        <taxon>Bacilli</taxon>
        <taxon>Lactobacillales</taxon>
        <taxon>Lactobacillaceae</taxon>
        <taxon>Weissella</taxon>
    </lineage>
</organism>
<keyword evidence="2 10" id="KW-0436">Ligase</keyword>
<dbReference type="SUPFAM" id="SSF63418">
    <property type="entry name" value="MurE/MurF N-terminal domain"/>
    <property type="match status" value="1"/>
</dbReference>
<comment type="function">
    <text evidence="10 11">Involved in cell wall formation. Catalyzes the final step in the synthesis of UDP-N-acetylmuramoyl-pentapeptide, the precursor of murein.</text>
</comment>
<keyword evidence="3 10" id="KW-0132">Cell division</keyword>
<dbReference type="InterPro" id="IPR036565">
    <property type="entry name" value="Mur-like_cat_sf"/>
</dbReference>
<dbReference type="UniPathway" id="UPA00219"/>
<evidence type="ECO:0000256" key="9">
    <source>
        <dbReference type="ARBA" id="ARBA00023316"/>
    </source>
</evidence>
<evidence type="ECO:0000256" key="6">
    <source>
        <dbReference type="ARBA" id="ARBA00022960"/>
    </source>
</evidence>
<dbReference type="HAMAP" id="MF_02019">
    <property type="entry name" value="MurF"/>
    <property type="match status" value="1"/>
</dbReference>
<dbReference type="KEGG" id="wdi:H9L19_02295"/>
<evidence type="ECO:0000259" key="13">
    <source>
        <dbReference type="Pfam" id="PF08245"/>
    </source>
</evidence>
<dbReference type="GO" id="GO:0071555">
    <property type="term" value="P:cell wall organization"/>
    <property type="evidence" value="ECO:0007669"/>
    <property type="project" value="UniProtKB-KW"/>
</dbReference>
<reference evidence="14 15" key="1">
    <citation type="submission" date="2020-08" db="EMBL/GenBank/DDBJ databases">
        <title>Genome sequence of Weissella diestrammenae KACC 16890T.</title>
        <authorList>
            <person name="Hyun D.-W."/>
            <person name="Bae J.-W."/>
        </authorList>
    </citation>
    <scope>NUCLEOTIDE SEQUENCE [LARGE SCALE GENOMIC DNA]</scope>
    <source>
        <strain evidence="14 15">KACC 16890</strain>
    </source>
</reference>
<keyword evidence="4 10" id="KW-0547">Nucleotide-binding</keyword>
<dbReference type="NCBIfam" id="TIGR01143">
    <property type="entry name" value="murF"/>
    <property type="match status" value="1"/>
</dbReference>
<evidence type="ECO:0000256" key="5">
    <source>
        <dbReference type="ARBA" id="ARBA00022840"/>
    </source>
</evidence>
<dbReference type="SUPFAM" id="SSF53244">
    <property type="entry name" value="MurD-like peptide ligases, peptide-binding domain"/>
    <property type="match status" value="1"/>
</dbReference>
<keyword evidence="9 10" id="KW-0961">Cell wall biogenesis/degradation</keyword>
<keyword evidence="7 10" id="KW-0573">Peptidoglycan synthesis</keyword>
<keyword evidence="6 10" id="KW-0133">Cell shape</keyword>
<comment type="catalytic activity">
    <reaction evidence="10">
        <text>UDP-N-acetyl-alpha-D-muramoyl-L-alanyl-gamma-D-glutamyl-L-lysine + D-alanyl-D-alanine + ATP = UDP-N-acetyl-alpha-D-muramoyl-L-alanyl-gamma-D-glutamyl-L-lysyl-D-alanyl-D-alanine + ADP + phosphate + H(+)</text>
        <dbReference type="Rhea" id="RHEA:16085"/>
        <dbReference type="ChEBI" id="CHEBI:15378"/>
        <dbReference type="ChEBI" id="CHEBI:30616"/>
        <dbReference type="ChEBI" id="CHEBI:43474"/>
        <dbReference type="ChEBI" id="CHEBI:57822"/>
        <dbReference type="ChEBI" id="CHEBI:70758"/>
        <dbReference type="ChEBI" id="CHEBI:83903"/>
        <dbReference type="ChEBI" id="CHEBI:456216"/>
        <dbReference type="EC" id="6.3.2.10"/>
    </reaction>
</comment>
<keyword evidence="1 10" id="KW-0963">Cytoplasm</keyword>
<comment type="catalytic activity">
    <reaction evidence="11">
        <text>D-alanyl-D-alanine + UDP-N-acetyl-alpha-D-muramoyl-L-alanyl-gamma-D-glutamyl-meso-2,6-diaminopimelate + ATP = UDP-N-acetyl-alpha-D-muramoyl-L-alanyl-gamma-D-glutamyl-meso-2,6-diaminopimeloyl-D-alanyl-D-alanine + ADP + phosphate + H(+)</text>
        <dbReference type="Rhea" id="RHEA:28374"/>
        <dbReference type="ChEBI" id="CHEBI:15378"/>
        <dbReference type="ChEBI" id="CHEBI:30616"/>
        <dbReference type="ChEBI" id="CHEBI:43474"/>
        <dbReference type="ChEBI" id="CHEBI:57822"/>
        <dbReference type="ChEBI" id="CHEBI:61386"/>
        <dbReference type="ChEBI" id="CHEBI:83905"/>
        <dbReference type="ChEBI" id="CHEBI:456216"/>
        <dbReference type="EC" id="6.3.2.10"/>
    </reaction>
</comment>
<dbReference type="AlphaFoldDB" id="A0A7G9T6J3"/>
<dbReference type="GO" id="GO:0047480">
    <property type="term" value="F:UDP-N-acetylmuramoyl-tripeptide-D-alanyl-D-alanine ligase activity"/>
    <property type="evidence" value="ECO:0007669"/>
    <property type="project" value="UniProtKB-UniRule"/>
</dbReference>
<dbReference type="InterPro" id="IPR051046">
    <property type="entry name" value="MurCDEF_CellWall_CoF430Synth"/>
</dbReference>
<dbReference type="GO" id="GO:0009252">
    <property type="term" value="P:peptidoglycan biosynthetic process"/>
    <property type="evidence" value="ECO:0007669"/>
    <property type="project" value="UniProtKB-UniRule"/>
</dbReference>
<dbReference type="InterPro" id="IPR035911">
    <property type="entry name" value="MurE/MurF_N"/>
</dbReference>
<dbReference type="Proteomes" id="UP000515800">
    <property type="component" value="Chromosome"/>
</dbReference>
<dbReference type="InterPro" id="IPR004101">
    <property type="entry name" value="Mur_ligase_C"/>
</dbReference>
<evidence type="ECO:0000256" key="11">
    <source>
        <dbReference type="RuleBase" id="RU004136"/>
    </source>
</evidence>
<dbReference type="Gene3D" id="3.40.1190.10">
    <property type="entry name" value="Mur-like, catalytic domain"/>
    <property type="match status" value="1"/>
</dbReference>
<dbReference type="EC" id="6.3.2.10" evidence="10 11"/>
<dbReference type="GO" id="GO:0005524">
    <property type="term" value="F:ATP binding"/>
    <property type="evidence" value="ECO:0007669"/>
    <property type="project" value="UniProtKB-UniRule"/>
</dbReference>
<evidence type="ECO:0000313" key="15">
    <source>
        <dbReference type="Proteomes" id="UP000515800"/>
    </source>
</evidence>
<dbReference type="Pfam" id="PF08245">
    <property type="entry name" value="Mur_ligase_M"/>
    <property type="match status" value="1"/>
</dbReference>
<keyword evidence="5 10" id="KW-0067">ATP-binding</keyword>
<keyword evidence="8 10" id="KW-0131">Cell cycle</keyword>
<comment type="pathway">
    <text evidence="10 11">Cell wall biogenesis; peptidoglycan biosynthesis.</text>
</comment>
<evidence type="ECO:0000256" key="3">
    <source>
        <dbReference type="ARBA" id="ARBA00022618"/>
    </source>
</evidence>